<feature type="domain" description="Cobalamin adenosyltransferase-like" evidence="5">
    <location>
        <begin position="90"/>
        <end position="250"/>
    </location>
</feature>
<feature type="region of interest" description="Disordered" evidence="4">
    <location>
        <begin position="9"/>
        <end position="30"/>
    </location>
</feature>
<evidence type="ECO:0000256" key="3">
    <source>
        <dbReference type="ARBA" id="ARBA00022840"/>
    </source>
</evidence>
<dbReference type="InterPro" id="IPR016030">
    <property type="entry name" value="CblAdoTrfase-like"/>
</dbReference>
<evidence type="ECO:0000313" key="6">
    <source>
        <dbReference type="EMBL" id="SDY67232.1"/>
    </source>
</evidence>
<dbReference type="STRING" id="159292.SAMN05192546_103343"/>
<keyword evidence="3" id="KW-0067">ATP-binding</keyword>
<protein>
    <submittedName>
        <fullName evidence="6">Ethanolamine utilization cobalamin adenosyltransferase</fullName>
    </submittedName>
</protein>
<accession>A0A1H3LS24</accession>
<dbReference type="RefSeq" id="WP_207646031.1">
    <property type="nucleotide sequence ID" value="NZ_FNPV01000003.1"/>
</dbReference>
<dbReference type="InterPro" id="IPR036451">
    <property type="entry name" value="CblAdoTrfase-like_sf"/>
</dbReference>
<gene>
    <name evidence="6" type="ORF">SAMN05192546_103343</name>
</gene>
<dbReference type="InterPro" id="IPR009194">
    <property type="entry name" value="AdoTrfase_EutT"/>
</dbReference>
<keyword evidence="2" id="KW-0547">Nucleotide-binding</keyword>
<name>A0A1H3LS24_9FIRM</name>
<keyword evidence="7" id="KW-1185">Reference proteome</keyword>
<sequence length="262" mass="31039">MSVITEALLREHDKKNPHQPLKINKSDKLTPSAKEYLREQKRYQCHEESTPKKEVKQVRVQENEYRPFEVVDTGFQPKFVSYYDGGYYQEKPEWMTHLSGNQLVYKDDSRIVFRGKLDSIQSQILVTMHQLKDTKYLWLLENLDEMLQVMREILKAEVMETPYEIKNLFGLEDKELRAHSHHPQKYYGIKHFVPNVEMGQEMVLINQLRSSLRELELVGINAFRNGSKIEREDLLRVLNRMSSAAYILMCRMRGENRGQTND</sequence>
<proteinExistence type="predicted"/>
<dbReference type="Proteomes" id="UP000199230">
    <property type="component" value="Unassembled WGS sequence"/>
</dbReference>
<organism evidence="6 7">
    <name type="scientific">Tindallia californiensis</name>
    <dbReference type="NCBI Taxonomy" id="159292"/>
    <lineage>
        <taxon>Bacteria</taxon>
        <taxon>Bacillati</taxon>
        <taxon>Bacillota</taxon>
        <taxon>Clostridia</taxon>
        <taxon>Peptostreptococcales</taxon>
        <taxon>Tindalliaceae</taxon>
        <taxon>Tindallia</taxon>
    </lineage>
</organism>
<dbReference type="Pfam" id="PF01923">
    <property type="entry name" value="Cob_adeno_trans"/>
    <property type="match status" value="1"/>
</dbReference>
<reference evidence="6 7" key="1">
    <citation type="submission" date="2016-10" db="EMBL/GenBank/DDBJ databases">
        <authorList>
            <person name="de Groot N.N."/>
        </authorList>
    </citation>
    <scope>NUCLEOTIDE SEQUENCE [LARGE SCALE GENOMIC DNA]</scope>
    <source>
        <strain evidence="6 7">APO</strain>
    </source>
</reference>
<dbReference type="SUPFAM" id="SSF89028">
    <property type="entry name" value="Cobalamin adenosyltransferase-like"/>
    <property type="match status" value="1"/>
</dbReference>
<dbReference type="GO" id="GO:0008817">
    <property type="term" value="F:corrinoid adenosyltransferase activity"/>
    <property type="evidence" value="ECO:0007669"/>
    <property type="project" value="InterPro"/>
</dbReference>
<evidence type="ECO:0000256" key="1">
    <source>
        <dbReference type="ARBA" id="ARBA00022679"/>
    </source>
</evidence>
<evidence type="ECO:0000256" key="2">
    <source>
        <dbReference type="ARBA" id="ARBA00022741"/>
    </source>
</evidence>
<dbReference type="GO" id="GO:0005524">
    <property type="term" value="F:ATP binding"/>
    <property type="evidence" value="ECO:0007669"/>
    <property type="project" value="UniProtKB-KW"/>
</dbReference>
<dbReference type="Gene3D" id="1.20.1200.10">
    <property type="entry name" value="Cobalamin adenosyltransferase-like"/>
    <property type="match status" value="1"/>
</dbReference>
<evidence type="ECO:0000259" key="5">
    <source>
        <dbReference type="Pfam" id="PF01923"/>
    </source>
</evidence>
<dbReference type="GO" id="GO:0006580">
    <property type="term" value="P:ethanolamine metabolic process"/>
    <property type="evidence" value="ECO:0007669"/>
    <property type="project" value="InterPro"/>
</dbReference>
<evidence type="ECO:0000256" key="4">
    <source>
        <dbReference type="SAM" id="MobiDB-lite"/>
    </source>
</evidence>
<dbReference type="GO" id="GO:0009236">
    <property type="term" value="P:cobalamin biosynthetic process"/>
    <property type="evidence" value="ECO:0007669"/>
    <property type="project" value="InterPro"/>
</dbReference>
<dbReference type="PIRSF" id="PIRSF012294">
    <property type="entry name" value="ATR_EutT"/>
    <property type="match status" value="1"/>
</dbReference>
<dbReference type="EMBL" id="FNPV01000003">
    <property type="protein sequence ID" value="SDY67232.1"/>
    <property type="molecule type" value="Genomic_DNA"/>
</dbReference>
<dbReference type="AlphaFoldDB" id="A0A1H3LS24"/>
<evidence type="ECO:0000313" key="7">
    <source>
        <dbReference type="Proteomes" id="UP000199230"/>
    </source>
</evidence>
<keyword evidence="1 6" id="KW-0808">Transferase</keyword>